<keyword evidence="5" id="KW-1185">Reference proteome</keyword>
<dbReference type="Proteomes" id="UP001392437">
    <property type="component" value="Unassembled WGS sequence"/>
</dbReference>
<accession>A0AAW0QKJ5</accession>
<evidence type="ECO:0000256" key="1">
    <source>
        <dbReference type="PROSITE-ProRule" id="PRU00042"/>
    </source>
</evidence>
<comment type="caution">
    <text evidence="4">The sequence shown here is derived from an EMBL/GenBank/DDBJ whole genome shotgun (WGS) entry which is preliminary data.</text>
</comment>
<dbReference type="GO" id="GO:0000502">
    <property type="term" value="C:proteasome complex"/>
    <property type="evidence" value="ECO:0007669"/>
    <property type="project" value="UniProtKB-KW"/>
</dbReference>
<proteinExistence type="predicted"/>
<feature type="region of interest" description="Disordered" evidence="2">
    <location>
        <begin position="77"/>
        <end position="117"/>
    </location>
</feature>
<feature type="domain" description="C2H2-type" evidence="3">
    <location>
        <begin position="308"/>
        <end position="344"/>
    </location>
</feature>
<keyword evidence="4" id="KW-0647">Proteasome</keyword>
<sequence length="384" mass="43371">MPFSGTETGLVHFGPFSPYVPFYPANALELGHIQSGTYIDEEYSLSSLMMSMVPASQTLFSDLSLGETFAEMPQAEKDRNLNNGPPLPSVQSNSPFCQVSPPTPSLRSSWKQPHNHWPSRMEMKQHHASGVSQRYQAFGSTQTQQQQPQRKLLGITPPKDIVFESNEPGQPDSFTLSFQKSKYMEMNKDRTADQRTPESIDEEFISGSRCLNLQMPHHSPTVMPPILQQHTPPDLTFLCASSVGSSELALVSRVPKRLSKSSANGVMSLPQRRHRRSTHRVATQNNTNRIGASRQETNGFCNSQATLYSCHKVNPRTGELCRITFSHPYDLTRHEDSIHNNKKRPQCNLCIEENTFSRADALKRHYRVCHPDVELAIKHQRRDS</sequence>
<organism evidence="4 5">
    <name type="scientific">Apiospora kogelbergensis</name>
    <dbReference type="NCBI Taxonomy" id="1337665"/>
    <lineage>
        <taxon>Eukaryota</taxon>
        <taxon>Fungi</taxon>
        <taxon>Dikarya</taxon>
        <taxon>Ascomycota</taxon>
        <taxon>Pezizomycotina</taxon>
        <taxon>Sordariomycetes</taxon>
        <taxon>Xylariomycetidae</taxon>
        <taxon>Amphisphaeriales</taxon>
        <taxon>Apiosporaceae</taxon>
        <taxon>Apiospora</taxon>
    </lineage>
</organism>
<dbReference type="PROSITE" id="PS50157">
    <property type="entry name" value="ZINC_FINGER_C2H2_2"/>
    <property type="match status" value="1"/>
</dbReference>
<gene>
    <name evidence="4" type="ORF">PG999_009946</name>
</gene>
<dbReference type="InterPro" id="IPR013087">
    <property type="entry name" value="Znf_C2H2_type"/>
</dbReference>
<evidence type="ECO:0000313" key="5">
    <source>
        <dbReference type="Proteomes" id="UP001392437"/>
    </source>
</evidence>
<dbReference type="Gene3D" id="3.30.160.60">
    <property type="entry name" value="Classic Zinc Finger"/>
    <property type="match status" value="1"/>
</dbReference>
<evidence type="ECO:0000256" key="2">
    <source>
        <dbReference type="SAM" id="MobiDB-lite"/>
    </source>
</evidence>
<dbReference type="GO" id="GO:0008270">
    <property type="term" value="F:zinc ion binding"/>
    <property type="evidence" value="ECO:0007669"/>
    <property type="project" value="UniProtKB-KW"/>
</dbReference>
<reference evidence="4 5" key="1">
    <citation type="submission" date="2023-01" db="EMBL/GenBank/DDBJ databases">
        <title>Analysis of 21 Apiospora genomes using comparative genomics revels a genus with tremendous synthesis potential of carbohydrate active enzymes and secondary metabolites.</title>
        <authorList>
            <person name="Sorensen T."/>
        </authorList>
    </citation>
    <scope>NUCLEOTIDE SEQUENCE [LARGE SCALE GENOMIC DNA]</scope>
    <source>
        <strain evidence="4 5">CBS 117206</strain>
    </source>
</reference>
<keyword evidence="1" id="KW-0479">Metal-binding</keyword>
<dbReference type="AlphaFoldDB" id="A0AAW0QKJ5"/>
<keyword evidence="1" id="KW-0862">Zinc</keyword>
<keyword evidence="1" id="KW-0863">Zinc-finger</keyword>
<protein>
    <submittedName>
        <fullName evidence="4">26s proteasome regulatory subunit-like protein</fullName>
    </submittedName>
</protein>
<dbReference type="EMBL" id="JAQQWP010000008">
    <property type="protein sequence ID" value="KAK8106587.1"/>
    <property type="molecule type" value="Genomic_DNA"/>
</dbReference>
<name>A0AAW0QKJ5_9PEZI</name>
<evidence type="ECO:0000259" key="3">
    <source>
        <dbReference type="PROSITE" id="PS50157"/>
    </source>
</evidence>
<evidence type="ECO:0000313" key="4">
    <source>
        <dbReference type="EMBL" id="KAK8106587.1"/>
    </source>
</evidence>